<dbReference type="InterPro" id="IPR003593">
    <property type="entry name" value="AAA+_ATPase"/>
</dbReference>
<keyword evidence="3" id="KW-0547">Nucleotide-binding</keyword>
<protein>
    <submittedName>
        <fullName evidence="11">ABC-type multidrug transporter, ATPase and permease</fullName>
    </submittedName>
</protein>
<feature type="compositionally biased region" description="Basic and acidic residues" evidence="7">
    <location>
        <begin position="590"/>
        <end position="606"/>
    </location>
</feature>
<name>A0AAV2WPT3_MYCNE</name>
<evidence type="ECO:0000256" key="3">
    <source>
        <dbReference type="ARBA" id="ARBA00022741"/>
    </source>
</evidence>
<dbReference type="SUPFAM" id="SSF90123">
    <property type="entry name" value="ABC transporter transmembrane region"/>
    <property type="match status" value="1"/>
</dbReference>
<keyword evidence="2 8" id="KW-0812">Transmembrane</keyword>
<dbReference type="Gene3D" id="3.40.50.300">
    <property type="entry name" value="P-loop containing nucleotide triphosphate hydrolases"/>
    <property type="match status" value="1"/>
</dbReference>
<feature type="domain" description="ABC transmembrane type-1" evidence="10">
    <location>
        <begin position="33"/>
        <end position="313"/>
    </location>
</feature>
<dbReference type="PROSITE" id="PS50893">
    <property type="entry name" value="ABC_TRANSPORTER_2"/>
    <property type="match status" value="1"/>
</dbReference>
<evidence type="ECO:0000313" key="11">
    <source>
        <dbReference type="EMBL" id="CDQ46325.1"/>
    </source>
</evidence>
<keyword evidence="5 8" id="KW-1133">Transmembrane helix</keyword>
<dbReference type="Pfam" id="PF00005">
    <property type="entry name" value="ABC_tran"/>
    <property type="match status" value="1"/>
</dbReference>
<dbReference type="AlphaFoldDB" id="A0AAV2WPT3"/>
<evidence type="ECO:0000256" key="5">
    <source>
        <dbReference type="ARBA" id="ARBA00022989"/>
    </source>
</evidence>
<keyword evidence="6 8" id="KW-0472">Membrane</keyword>
<evidence type="ECO:0000256" key="1">
    <source>
        <dbReference type="ARBA" id="ARBA00004651"/>
    </source>
</evidence>
<dbReference type="InterPro" id="IPR036640">
    <property type="entry name" value="ABC1_TM_sf"/>
</dbReference>
<dbReference type="GO" id="GO:0005524">
    <property type="term" value="F:ATP binding"/>
    <property type="evidence" value="ECO:0007669"/>
    <property type="project" value="UniProtKB-KW"/>
</dbReference>
<feature type="region of interest" description="Disordered" evidence="7">
    <location>
        <begin position="587"/>
        <end position="606"/>
    </location>
</feature>
<feature type="domain" description="ABC transporter" evidence="9">
    <location>
        <begin position="347"/>
        <end position="580"/>
    </location>
</feature>
<feature type="transmembrane region" description="Helical" evidence="8">
    <location>
        <begin position="282"/>
        <end position="302"/>
    </location>
</feature>
<dbReference type="GO" id="GO:0016887">
    <property type="term" value="F:ATP hydrolysis activity"/>
    <property type="evidence" value="ECO:0007669"/>
    <property type="project" value="InterPro"/>
</dbReference>
<comment type="subcellular location">
    <subcellularLocation>
        <location evidence="1">Cell membrane</location>
        <topology evidence="1">Multi-pass membrane protein</topology>
    </subcellularLocation>
</comment>
<dbReference type="SMART" id="SM00382">
    <property type="entry name" value="AAA"/>
    <property type="match status" value="1"/>
</dbReference>
<sequence length="606" mass="64517">MAIDVTPDRRDVKQPTKLSVLWGFARPHRGALALGLALGLGVSAAELATPLVTRWVLDAIGMPGNRFGAPVMLLAGLIVVGTILSWRQWIVLGTLAENIVYDARQGMIRRFLRARLTPLQARPSGEMVTRVTSDTVLLREAASSSAVGLVNGTITVIGTLILMVYLNPMLGAITITAMVLVALVFAVLMPAIGHAQEEAQGSLGRLGGSLESTLRAIKTVKVAKAEDRQTDALLKLADNSRGHGVRAIRREALVWSVTFSGVQAATLVIVCGGAYLVSVGQLGVSTLVAFLLYAVGLLGPAMELSTHLTTLQAGIAAAGRIRDVQALPPERSGGSASTLPADEDPVITLERVSARYRSDGPMIVRDVDLVVPRRGHTAIVGTSGAGKTTLFALMLNFIDPDTGRLLMAGTPYAELGSNGVRGRLGYVEQDSPLLPGTLRDNLMFANPAASQVDIDEVVTQLRLSDLVDGLAHGLDTDVEAATISGGQRQRVALARALLAEPDVLMLDEVTAQIDGLSESAVHDVIRYQAKRRAVITIAHRLSTVIDADTIIVMDEGRIVDRGCHAELIERCVLYQRLVDALRVDLSGSPRSDDTAESPLRELRTTP</sequence>
<feature type="transmembrane region" description="Helical" evidence="8">
    <location>
        <begin position="146"/>
        <end position="166"/>
    </location>
</feature>
<reference evidence="11" key="2">
    <citation type="submission" date="2015-09" db="EMBL/GenBank/DDBJ databases">
        <title>Draft genome sequence of Mycobacterium neoaurum DSM 44074.</title>
        <authorList>
            <person name="Croce O."/>
            <person name="Robert C."/>
            <person name="Raoult D."/>
            <person name="Drancourt M."/>
        </authorList>
    </citation>
    <scope>NUCLEOTIDE SEQUENCE</scope>
    <source>
        <strain evidence="11">DSM 44074</strain>
    </source>
</reference>
<dbReference type="Gene3D" id="1.20.1560.10">
    <property type="entry name" value="ABC transporter type 1, transmembrane domain"/>
    <property type="match status" value="1"/>
</dbReference>
<feature type="transmembrane region" description="Helical" evidence="8">
    <location>
        <begin position="68"/>
        <end position="86"/>
    </location>
</feature>
<evidence type="ECO:0000256" key="6">
    <source>
        <dbReference type="ARBA" id="ARBA00023136"/>
    </source>
</evidence>
<gene>
    <name evidence="11" type="ORF">BN1047_04232</name>
</gene>
<evidence type="ECO:0000259" key="10">
    <source>
        <dbReference type="PROSITE" id="PS50929"/>
    </source>
</evidence>
<organism evidence="11 12">
    <name type="scientific">Mycolicibacterium neoaurum</name>
    <name type="common">Mycobacterium neoaurum</name>
    <dbReference type="NCBI Taxonomy" id="1795"/>
    <lineage>
        <taxon>Bacteria</taxon>
        <taxon>Bacillati</taxon>
        <taxon>Actinomycetota</taxon>
        <taxon>Actinomycetes</taxon>
        <taxon>Mycobacteriales</taxon>
        <taxon>Mycobacteriaceae</taxon>
        <taxon>Mycolicibacterium</taxon>
    </lineage>
</organism>
<accession>A0AAV2WPT3</accession>
<dbReference type="PANTHER" id="PTHR43394:SF1">
    <property type="entry name" value="ATP-BINDING CASSETTE SUB-FAMILY B MEMBER 10, MITOCHONDRIAL"/>
    <property type="match status" value="1"/>
</dbReference>
<dbReference type="InterPro" id="IPR003439">
    <property type="entry name" value="ABC_transporter-like_ATP-bd"/>
</dbReference>
<dbReference type="CDD" id="cd18551">
    <property type="entry name" value="ABC_6TM_LmrA_like"/>
    <property type="match status" value="1"/>
</dbReference>
<dbReference type="InterPro" id="IPR027417">
    <property type="entry name" value="P-loop_NTPase"/>
</dbReference>
<dbReference type="Proteomes" id="UP000028864">
    <property type="component" value="Unassembled WGS sequence"/>
</dbReference>
<dbReference type="InterPro" id="IPR017871">
    <property type="entry name" value="ABC_transporter-like_CS"/>
</dbReference>
<evidence type="ECO:0000256" key="7">
    <source>
        <dbReference type="SAM" id="MobiDB-lite"/>
    </source>
</evidence>
<keyword evidence="4" id="KW-0067">ATP-binding</keyword>
<dbReference type="GO" id="GO:0015421">
    <property type="term" value="F:ABC-type oligopeptide transporter activity"/>
    <property type="evidence" value="ECO:0007669"/>
    <property type="project" value="TreeGrafter"/>
</dbReference>
<dbReference type="SUPFAM" id="SSF52540">
    <property type="entry name" value="P-loop containing nucleoside triphosphate hydrolases"/>
    <property type="match status" value="1"/>
</dbReference>
<evidence type="ECO:0000313" key="12">
    <source>
        <dbReference type="Proteomes" id="UP000028864"/>
    </source>
</evidence>
<evidence type="ECO:0000256" key="2">
    <source>
        <dbReference type="ARBA" id="ARBA00022692"/>
    </source>
</evidence>
<dbReference type="Pfam" id="PF00664">
    <property type="entry name" value="ABC_membrane"/>
    <property type="match status" value="1"/>
</dbReference>
<dbReference type="EMBL" id="LK021340">
    <property type="protein sequence ID" value="CDQ46325.1"/>
    <property type="molecule type" value="Genomic_DNA"/>
</dbReference>
<dbReference type="PROSITE" id="PS00211">
    <property type="entry name" value="ABC_TRANSPORTER_1"/>
    <property type="match status" value="1"/>
</dbReference>
<reference evidence="11" key="1">
    <citation type="submission" date="2014-05" db="EMBL/GenBank/DDBJ databases">
        <authorList>
            <person name="Urmite Genomes"/>
        </authorList>
    </citation>
    <scope>NUCLEOTIDE SEQUENCE</scope>
    <source>
        <strain evidence="11">DSM 44074</strain>
    </source>
</reference>
<evidence type="ECO:0000256" key="8">
    <source>
        <dbReference type="SAM" id="Phobius"/>
    </source>
</evidence>
<dbReference type="PANTHER" id="PTHR43394">
    <property type="entry name" value="ATP-DEPENDENT PERMEASE MDL1, MITOCHONDRIAL"/>
    <property type="match status" value="1"/>
</dbReference>
<proteinExistence type="predicted"/>
<dbReference type="PROSITE" id="PS50929">
    <property type="entry name" value="ABC_TM1F"/>
    <property type="match status" value="1"/>
</dbReference>
<evidence type="ECO:0000259" key="9">
    <source>
        <dbReference type="PROSITE" id="PS50893"/>
    </source>
</evidence>
<dbReference type="GO" id="GO:0005886">
    <property type="term" value="C:plasma membrane"/>
    <property type="evidence" value="ECO:0007669"/>
    <property type="project" value="UniProtKB-SubCell"/>
</dbReference>
<dbReference type="InterPro" id="IPR039421">
    <property type="entry name" value="Type_1_exporter"/>
</dbReference>
<dbReference type="RefSeq" id="WP_042509972.1">
    <property type="nucleotide sequence ID" value="NZ_LK021340.1"/>
</dbReference>
<dbReference type="InterPro" id="IPR011527">
    <property type="entry name" value="ABC1_TM_dom"/>
</dbReference>
<feature type="transmembrane region" description="Helical" evidence="8">
    <location>
        <begin position="252"/>
        <end position="276"/>
    </location>
</feature>
<feature type="transmembrane region" description="Helical" evidence="8">
    <location>
        <begin position="172"/>
        <end position="192"/>
    </location>
</feature>
<evidence type="ECO:0000256" key="4">
    <source>
        <dbReference type="ARBA" id="ARBA00022840"/>
    </source>
</evidence>